<sequence length="129" mass="14699">MKISHGQDYDLDGTKANMEFNLVALKLRLRHKQNPNAQQCPLCLDTKDEDGRESAHLSENHRKQRERESDHTSTFPLGILQLPITDPQTISTEAGFMKTAQPQSRRTEGEQGCFQTFMGDFYMVPQSDS</sequence>
<dbReference type="Proteomes" id="UP001460270">
    <property type="component" value="Unassembled WGS sequence"/>
</dbReference>
<evidence type="ECO:0000313" key="2">
    <source>
        <dbReference type="EMBL" id="KAK7882267.1"/>
    </source>
</evidence>
<feature type="region of interest" description="Disordered" evidence="1">
    <location>
        <begin position="45"/>
        <end position="74"/>
    </location>
</feature>
<organism evidence="2 3">
    <name type="scientific">Mugilogobius chulae</name>
    <name type="common">yellowstripe goby</name>
    <dbReference type="NCBI Taxonomy" id="88201"/>
    <lineage>
        <taxon>Eukaryota</taxon>
        <taxon>Metazoa</taxon>
        <taxon>Chordata</taxon>
        <taxon>Craniata</taxon>
        <taxon>Vertebrata</taxon>
        <taxon>Euteleostomi</taxon>
        <taxon>Actinopterygii</taxon>
        <taxon>Neopterygii</taxon>
        <taxon>Teleostei</taxon>
        <taxon>Neoteleostei</taxon>
        <taxon>Acanthomorphata</taxon>
        <taxon>Gobiaria</taxon>
        <taxon>Gobiiformes</taxon>
        <taxon>Gobioidei</taxon>
        <taxon>Gobiidae</taxon>
        <taxon>Gobionellinae</taxon>
        <taxon>Mugilogobius</taxon>
    </lineage>
</organism>
<keyword evidence="3" id="KW-1185">Reference proteome</keyword>
<feature type="compositionally biased region" description="Basic and acidic residues" evidence="1">
    <location>
        <begin position="45"/>
        <end position="71"/>
    </location>
</feature>
<gene>
    <name evidence="2" type="ORF">WMY93_028441</name>
</gene>
<evidence type="ECO:0000313" key="3">
    <source>
        <dbReference type="Proteomes" id="UP001460270"/>
    </source>
</evidence>
<dbReference type="AlphaFoldDB" id="A0AAW0MSY4"/>
<comment type="caution">
    <text evidence="2">The sequence shown here is derived from an EMBL/GenBank/DDBJ whole genome shotgun (WGS) entry which is preliminary data.</text>
</comment>
<proteinExistence type="predicted"/>
<evidence type="ECO:0000256" key="1">
    <source>
        <dbReference type="SAM" id="MobiDB-lite"/>
    </source>
</evidence>
<name>A0AAW0MSY4_9GOBI</name>
<dbReference type="EMBL" id="JBBPFD010000021">
    <property type="protein sequence ID" value="KAK7882267.1"/>
    <property type="molecule type" value="Genomic_DNA"/>
</dbReference>
<reference evidence="3" key="1">
    <citation type="submission" date="2024-04" db="EMBL/GenBank/DDBJ databases">
        <title>Salinicola lusitanus LLJ914,a marine bacterium isolated from the Okinawa Trough.</title>
        <authorList>
            <person name="Li J."/>
        </authorList>
    </citation>
    <scope>NUCLEOTIDE SEQUENCE [LARGE SCALE GENOMIC DNA]</scope>
</reference>
<protein>
    <submittedName>
        <fullName evidence="2">Uncharacterized protein</fullName>
    </submittedName>
</protein>
<accession>A0AAW0MSY4</accession>